<evidence type="ECO:0000313" key="1">
    <source>
        <dbReference type="EMBL" id="KAI6650564.1"/>
    </source>
</evidence>
<evidence type="ECO:0000313" key="2">
    <source>
        <dbReference type="Proteomes" id="UP001165289"/>
    </source>
</evidence>
<reference evidence="1 2" key="1">
    <citation type="journal article" date="2023" name="BMC Biol.">
        <title>The compact genome of the sponge Oopsacas minuta (Hexactinellida) is lacking key metazoan core genes.</title>
        <authorList>
            <person name="Santini S."/>
            <person name="Schenkelaars Q."/>
            <person name="Jourda C."/>
            <person name="Duchesne M."/>
            <person name="Belahbib H."/>
            <person name="Rocher C."/>
            <person name="Selva M."/>
            <person name="Riesgo A."/>
            <person name="Vervoort M."/>
            <person name="Leys S.P."/>
            <person name="Kodjabachian L."/>
            <person name="Le Bivic A."/>
            <person name="Borchiellini C."/>
            <person name="Claverie J.M."/>
            <person name="Renard E."/>
        </authorList>
    </citation>
    <scope>NUCLEOTIDE SEQUENCE [LARGE SCALE GENOMIC DNA]</scope>
    <source>
        <strain evidence="1">SPO-2</strain>
    </source>
</reference>
<protein>
    <submittedName>
        <fullName evidence="1">Uncharacterized protein</fullName>
    </submittedName>
</protein>
<proteinExistence type="predicted"/>
<dbReference type="AlphaFoldDB" id="A0AAV7JP27"/>
<name>A0AAV7JP27_9METZ</name>
<dbReference type="EMBL" id="JAKMXF010000310">
    <property type="protein sequence ID" value="KAI6650564.1"/>
    <property type="molecule type" value="Genomic_DNA"/>
</dbReference>
<organism evidence="1 2">
    <name type="scientific">Oopsacas minuta</name>
    <dbReference type="NCBI Taxonomy" id="111878"/>
    <lineage>
        <taxon>Eukaryota</taxon>
        <taxon>Metazoa</taxon>
        <taxon>Porifera</taxon>
        <taxon>Hexactinellida</taxon>
        <taxon>Hexasterophora</taxon>
        <taxon>Lyssacinosida</taxon>
        <taxon>Leucopsacidae</taxon>
        <taxon>Oopsacas</taxon>
    </lineage>
</organism>
<sequence length="103" mass="11706">MTIGNAQAILSNTLKRFNSVTGESFGLIFTWRGELSIIDSQEFKDFVTNYNVPIWRSVACPNICTISKPLHEEHLLDLISNEDFECCNIGTQKNLNADYTIIY</sequence>
<keyword evidence="2" id="KW-1185">Reference proteome</keyword>
<accession>A0AAV7JP27</accession>
<dbReference type="Proteomes" id="UP001165289">
    <property type="component" value="Unassembled WGS sequence"/>
</dbReference>
<comment type="caution">
    <text evidence="1">The sequence shown here is derived from an EMBL/GenBank/DDBJ whole genome shotgun (WGS) entry which is preliminary data.</text>
</comment>
<gene>
    <name evidence="1" type="ORF">LOD99_7614</name>
</gene>